<reference evidence="7" key="1">
    <citation type="submission" date="2021-11" db="EMBL/GenBank/DDBJ databases">
        <title>Vibrio ZSDE26 sp. nov. and Vibrio ZSDZ34 sp. nov., isolated from coastal seawater in Qingdao.</title>
        <authorList>
            <person name="Zhang P."/>
        </authorList>
    </citation>
    <scope>NUCLEOTIDE SEQUENCE</scope>
    <source>
        <strain evidence="7">ZSDE26</strain>
    </source>
</reference>
<evidence type="ECO:0000256" key="6">
    <source>
        <dbReference type="SAM" id="Phobius"/>
    </source>
</evidence>
<dbReference type="GO" id="GO:0033228">
    <property type="term" value="P:cysteine export across plasma membrane"/>
    <property type="evidence" value="ECO:0007669"/>
    <property type="project" value="TreeGrafter"/>
</dbReference>
<proteinExistence type="predicted"/>
<name>A0A9X1XKP0_9VIBR</name>
<comment type="subcellular location">
    <subcellularLocation>
        <location evidence="1">Cell membrane</location>
        <topology evidence="1">Multi-pass membrane protein</topology>
    </subcellularLocation>
</comment>
<keyword evidence="4 6" id="KW-1133">Transmembrane helix</keyword>
<evidence type="ECO:0000313" key="8">
    <source>
        <dbReference type="Proteomes" id="UP001139559"/>
    </source>
</evidence>
<dbReference type="EMBL" id="JAJHVV010000007">
    <property type="protein sequence ID" value="MCK6264206.1"/>
    <property type="molecule type" value="Genomic_DNA"/>
</dbReference>
<accession>A0A9X1XKP0</accession>
<protein>
    <submittedName>
        <fullName evidence="7">LysE family translocator</fullName>
    </submittedName>
</protein>
<comment type="caution">
    <text evidence="7">The sequence shown here is derived from an EMBL/GenBank/DDBJ whole genome shotgun (WGS) entry which is preliminary data.</text>
</comment>
<dbReference type="PANTHER" id="PTHR30086:SF20">
    <property type="entry name" value="ARGININE EXPORTER PROTEIN ARGO-RELATED"/>
    <property type="match status" value="1"/>
</dbReference>
<evidence type="ECO:0000256" key="4">
    <source>
        <dbReference type="ARBA" id="ARBA00022989"/>
    </source>
</evidence>
<gene>
    <name evidence="7" type="ORF">KP803_13075</name>
</gene>
<sequence length="197" mass="21313">MNSLFFAMVVFAFVGAVTPGPVNLLATSTAINSGIREALKHVTGASLAYALVVFLSGSVMQTMATLLPKVELAMQFMGSVFLLYLAFKIFTAPVTSIETESESTMSWWVGALTQLLNPKAWLVAMSGVSLFVIGQDNPQSSLWLFTSVSLVICFVGVGVWAIIGQILARKLENPVKQRQFNRVMAVMLGLSVGMIWV</sequence>
<feature type="transmembrane region" description="Helical" evidence="6">
    <location>
        <begin position="42"/>
        <end position="60"/>
    </location>
</feature>
<keyword evidence="3 6" id="KW-0812">Transmembrane</keyword>
<feature type="transmembrane region" description="Helical" evidence="6">
    <location>
        <begin position="142"/>
        <end position="168"/>
    </location>
</feature>
<evidence type="ECO:0000256" key="3">
    <source>
        <dbReference type="ARBA" id="ARBA00022692"/>
    </source>
</evidence>
<dbReference type="AlphaFoldDB" id="A0A9X1XKP0"/>
<dbReference type="InterPro" id="IPR001123">
    <property type="entry name" value="LeuE-type"/>
</dbReference>
<evidence type="ECO:0000313" key="7">
    <source>
        <dbReference type="EMBL" id="MCK6264206.1"/>
    </source>
</evidence>
<feature type="transmembrane region" description="Helical" evidence="6">
    <location>
        <begin position="72"/>
        <end position="90"/>
    </location>
</feature>
<dbReference type="GO" id="GO:0005886">
    <property type="term" value="C:plasma membrane"/>
    <property type="evidence" value="ECO:0007669"/>
    <property type="project" value="UniProtKB-SubCell"/>
</dbReference>
<keyword evidence="5 6" id="KW-0472">Membrane</keyword>
<dbReference type="RefSeq" id="WP_248009277.1">
    <property type="nucleotide sequence ID" value="NZ_JAJHVV010000007.1"/>
</dbReference>
<dbReference type="Pfam" id="PF01810">
    <property type="entry name" value="LysE"/>
    <property type="match status" value="1"/>
</dbReference>
<keyword evidence="8" id="KW-1185">Reference proteome</keyword>
<dbReference type="PANTHER" id="PTHR30086">
    <property type="entry name" value="ARGININE EXPORTER PROTEIN ARGO"/>
    <property type="match status" value="1"/>
</dbReference>
<organism evidence="7 8">
    <name type="scientific">Vibrio amylolyticus</name>
    <dbReference type="NCBI Taxonomy" id="2847292"/>
    <lineage>
        <taxon>Bacteria</taxon>
        <taxon>Pseudomonadati</taxon>
        <taxon>Pseudomonadota</taxon>
        <taxon>Gammaproteobacteria</taxon>
        <taxon>Vibrionales</taxon>
        <taxon>Vibrionaceae</taxon>
        <taxon>Vibrio</taxon>
    </lineage>
</organism>
<evidence type="ECO:0000256" key="2">
    <source>
        <dbReference type="ARBA" id="ARBA00022475"/>
    </source>
</evidence>
<dbReference type="GO" id="GO:0015171">
    <property type="term" value="F:amino acid transmembrane transporter activity"/>
    <property type="evidence" value="ECO:0007669"/>
    <property type="project" value="TreeGrafter"/>
</dbReference>
<keyword evidence="2" id="KW-1003">Cell membrane</keyword>
<dbReference type="Proteomes" id="UP001139559">
    <property type="component" value="Unassembled WGS sequence"/>
</dbReference>
<evidence type="ECO:0000256" key="5">
    <source>
        <dbReference type="ARBA" id="ARBA00023136"/>
    </source>
</evidence>
<evidence type="ECO:0000256" key="1">
    <source>
        <dbReference type="ARBA" id="ARBA00004651"/>
    </source>
</evidence>